<accession>A0ACC1JHE7</accession>
<dbReference type="Proteomes" id="UP001150603">
    <property type="component" value="Unassembled WGS sequence"/>
</dbReference>
<evidence type="ECO:0000313" key="1">
    <source>
        <dbReference type="EMBL" id="KAJ1951443.1"/>
    </source>
</evidence>
<protein>
    <submittedName>
        <fullName evidence="1">Uncharacterized protein</fullName>
    </submittedName>
</protein>
<name>A0ACC1JHE7_9FUNG</name>
<dbReference type="EMBL" id="JANBPW010000015">
    <property type="protein sequence ID" value="KAJ1951443.1"/>
    <property type="molecule type" value="Genomic_DNA"/>
</dbReference>
<sequence>MSDVQPTIDTTLALAAERVTERINVDSNFPTITDLLQTTSSGEYSMPIPPEWQVVTKQRSITLPDALFEQYDLLQCRCFMGIFPEIQRAWVTVDHRLFLWNYENEDDDFYSFEDQEQIIVSVALVKPRPGVFIESIKYVLAVATPLEVFLLGVGHKADDVTQRGGSVNLYATQISVPADGVAMTSIVGTENGRIFMSGNDGALYEFRYQAEDSWLTRRSKKVNLTATPTSYFWPSFLHSEREKPALNLAIDNQRKVLYALMHDSSIKVFWLGTDGSEFVMAHHHKTIGSAAALVCPQFNEGGVGKAELQIVSIHVIPPSESRTHHLVAVTSGGSRLYFSTIPRQRWYAEISSMRPIVAQPQAFDLVHVRLVPDSRPAVTAQLPHLRAPALNVHCALYSSGTLLMANSWSEDHDSIIGAAPDCALISKRRATQPRQVMVEYSSAVRIEGRTWAMAELDGSSDNAGGINDLSTVSGIPTRTFGVLTNTGISIMEKQRPVDMFRQLLSQPAVQEAQLKAFIDAFGLADVCAMCYTILCTDNFSQAGLSAHGVNAARRMLFEFGGIPHFTEIKLLFASSDTPSAPTMSSDSSRRKIALSGRHDGLVVYLARVLQPVWNDLATVLRSDNSSTAMRLNVGIATAKLMSVQARLLRLQHFIGSNQRFVPDKINQMAEILQPEPTAAKGTATQEAAAAADASACWQAESQSLGALYDLMVHSIEAISLLCLVADFDLPQISEAMDAHKRQLLDRLTFQDLVCTPAGHEACRDLIVALINSQIKHNASISSISDVLRTRCSRIFSDQDVALYKAMELLNLAKEASEPAEARQLGSHALSLLASIDGGLPLPHLKHVFDQFVALAQPASAVDLALASAAQSDPTDSAMAFWRAHAPADDPREAVYVYRMECYKLVLANFESRPQEPLQSLLPTTTTDDTLFYFSLFDWLLEHGQTTQLYEIGGPLVEEYLAAGSSTAEKSDMLWHLYVHEGKFAAAAAVQRSLACIDIPDLTLSRRIEYLSLAISNIKIAIDARRTQPGTTVVDSQDAITNGNLPPTESDQLATMLRETEDMLEVAQVQFEIQRQLQSTNQAPTAVSHLDSQLFNVSELYADFADPLNLLEAKLLIFKTSNHDDPEQVTVIWRALLRASLDDPLRTGLMAIAAKIAALQPQLYPSACAFPVPLLVQLLAELAQERPAEYSTGYIADSLCLAGVPHATVFDAIQVAYRKLAIGKQQIGTCEMLVREVIYLVSAWISASGDREADSVGERTRGRDGIPFMAVDEAISQFIIQANVSNNKQLQNELLLAQKKVRQAF</sequence>
<comment type="caution">
    <text evidence="1">The sequence shown here is derived from an EMBL/GenBank/DDBJ whole genome shotgun (WGS) entry which is preliminary data.</text>
</comment>
<proteinExistence type="predicted"/>
<reference evidence="1" key="1">
    <citation type="submission" date="2022-07" db="EMBL/GenBank/DDBJ databases">
        <title>Phylogenomic reconstructions and comparative analyses of Kickxellomycotina fungi.</title>
        <authorList>
            <person name="Reynolds N.K."/>
            <person name="Stajich J.E."/>
            <person name="Barry K."/>
            <person name="Grigoriev I.V."/>
            <person name="Crous P."/>
            <person name="Smith M.E."/>
        </authorList>
    </citation>
    <scope>NUCLEOTIDE SEQUENCE</scope>
    <source>
        <strain evidence="1">NRRL 5244</strain>
    </source>
</reference>
<keyword evidence="2" id="KW-1185">Reference proteome</keyword>
<organism evidence="1 2">
    <name type="scientific">Linderina macrospora</name>
    <dbReference type="NCBI Taxonomy" id="4868"/>
    <lineage>
        <taxon>Eukaryota</taxon>
        <taxon>Fungi</taxon>
        <taxon>Fungi incertae sedis</taxon>
        <taxon>Zoopagomycota</taxon>
        <taxon>Kickxellomycotina</taxon>
        <taxon>Kickxellomycetes</taxon>
        <taxon>Kickxellales</taxon>
        <taxon>Kickxellaceae</taxon>
        <taxon>Linderina</taxon>
    </lineage>
</organism>
<gene>
    <name evidence="1" type="ORF">FBU59_000157</name>
</gene>
<evidence type="ECO:0000313" key="2">
    <source>
        <dbReference type="Proteomes" id="UP001150603"/>
    </source>
</evidence>